<dbReference type="GO" id="GO:0000301">
    <property type="term" value="P:retrograde transport, vesicle recycling within Golgi"/>
    <property type="evidence" value="ECO:0000318"/>
    <property type="project" value="GO_Central"/>
</dbReference>
<evidence type="ECO:0000313" key="10">
    <source>
        <dbReference type="Proteomes" id="UP000007266"/>
    </source>
</evidence>
<evidence type="ECO:0000256" key="2">
    <source>
        <dbReference type="ARBA" id="ARBA00022692"/>
    </source>
</evidence>
<dbReference type="GO" id="GO:0007030">
    <property type="term" value="P:Golgi organization"/>
    <property type="evidence" value="ECO:0000318"/>
    <property type="project" value="GO_Central"/>
</dbReference>
<sequence length="443" mass="51200">MAWLQNLAGRAEDLLNKIDQNAATVLNDSKLIDENIMPSDLDEKTYEETINLTGPQSDTIDSIKPTFEEELCVVEGHDYDLEKLSKGDSPGPSISSHNSFVLTEDVQSYTDTINKLEIELQDLNKQLLNLHHLYAELRNENANLRSQVEASNYLVATAQSEMEQYKARAQRILQEKDDLIRLKNENKSSQNDQILTNYHDELKKEIEFQQSRNVELSEKVKKLTHEISHLQQQMVLSQNSSQQSTQLLQENLTREQKIRLMAEDECRVKNQELQLKLQELAQQYQVIQSKSDEIAKLQDALKSKPSTDFESRIKSLTDTLMVKQNALERVTTERNALRIQLEKLETEYHNNLAQLERAQVRVINVNDTDDVKSQVPQFMRVSPFDAGVTRRVKHAYSTVDAISVRTGIFLRRYPLARVFVFCYMVLLHFWALILLFLYAPSSR</sequence>
<evidence type="ECO:0000256" key="4">
    <source>
        <dbReference type="ARBA" id="ARBA00023034"/>
    </source>
</evidence>
<evidence type="ECO:0000256" key="3">
    <source>
        <dbReference type="ARBA" id="ARBA00022989"/>
    </source>
</evidence>
<dbReference type="PANTHER" id="PTHR13815">
    <property type="entry name" value="GOLGIN-84"/>
    <property type="match status" value="1"/>
</dbReference>
<dbReference type="HOGENOM" id="CLU_022484_0_0_1"/>
<protein>
    <submittedName>
        <fullName evidence="9">Golgin-84-like Protein</fullName>
    </submittedName>
</protein>
<evidence type="ECO:0000256" key="8">
    <source>
        <dbReference type="SAM" id="Phobius"/>
    </source>
</evidence>
<reference evidence="9 10" key="1">
    <citation type="journal article" date="2008" name="Nature">
        <title>The genome of the model beetle and pest Tribolium castaneum.</title>
        <authorList>
            <consortium name="Tribolium Genome Sequencing Consortium"/>
            <person name="Richards S."/>
            <person name="Gibbs R.A."/>
            <person name="Weinstock G.M."/>
            <person name="Brown S.J."/>
            <person name="Denell R."/>
            <person name="Beeman R.W."/>
            <person name="Gibbs R."/>
            <person name="Beeman R.W."/>
            <person name="Brown S.J."/>
            <person name="Bucher G."/>
            <person name="Friedrich M."/>
            <person name="Grimmelikhuijzen C.J."/>
            <person name="Klingler M."/>
            <person name="Lorenzen M."/>
            <person name="Richards S."/>
            <person name="Roth S."/>
            <person name="Schroder R."/>
            <person name="Tautz D."/>
            <person name="Zdobnov E.M."/>
            <person name="Muzny D."/>
            <person name="Gibbs R.A."/>
            <person name="Weinstock G.M."/>
            <person name="Attaway T."/>
            <person name="Bell S."/>
            <person name="Buhay C.J."/>
            <person name="Chandrabose M.N."/>
            <person name="Chavez D."/>
            <person name="Clerk-Blankenburg K.P."/>
            <person name="Cree A."/>
            <person name="Dao M."/>
            <person name="Davis C."/>
            <person name="Chacko J."/>
            <person name="Dinh H."/>
            <person name="Dugan-Rocha S."/>
            <person name="Fowler G."/>
            <person name="Garner T.T."/>
            <person name="Garnes J."/>
            <person name="Gnirke A."/>
            <person name="Hawes A."/>
            <person name="Hernandez J."/>
            <person name="Hines S."/>
            <person name="Holder M."/>
            <person name="Hume J."/>
            <person name="Jhangiani S.N."/>
            <person name="Joshi V."/>
            <person name="Khan Z.M."/>
            <person name="Jackson L."/>
            <person name="Kovar C."/>
            <person name="Kowis A."/>
            <person name="Lee S."/>
            <person name="Lewis L.R."/>
            <person name="Margolis J."/>
            <person name="Morgan M."/>
            <person name="Nazareth L.V."/>
            <person name="Nguyen N."/>
            <person name="Okwuonu G."/>
            <person name="Parker D."/>
            <person name="Richards S."/>
            <person name="Ruiz S.J."/>
            <person name="Santibanez J."/>
            <person name="Savard J."/>
            <person name="Scherer S.E."/>
            <person name="Schneider B."/>
            <person name="Sodergren E."/>
            <person name="Tautz D."/>
            <person name="Vattahil S."/>
            <person name="Villasana D."/>
            <person name="White C.S."/>
            <person name="Wright R."/>
            <person name="Park Y."/>
            <person name="Beeman R.W."/>
            <person name="Lord J."/>
            <person name="Oppert B."/>
            <person name="Lorenzen M."/>
            <person name="Brown S."/>
            <person name="Wang L."/>
            <person name="Savard J."/>
            <person name="Tautz D."/>
            <person name="Richards S."/>
            <person name="Weinstock G."/>
            <person name="Gibbs R.A."/>
            <person name="Liu Y."/>
            <person name="Worley K."/>
            <person name="Weinstock G."/>
            <person name="Elsik C.G."/>
            <person name="Reese J.T."/>
            <person name="Elhaik E."/>
            <person name="Landan G."/>
            <person name="Graur D."/>
            <person name="Arensburger P."/>
            <person name="Atkinson P."/>
            <person name="Beeman R.W."/>
            <person name="Beidler J."/>
            <person name="Brown S.J."/>
            <person name="Demuth J.P."/>
            <person name="Drury D.W."/>
            <person name="Du Y.Z."/>
            <person name="Fujiwara H."/>
            <person name="Lorenzen M."/>
            <person name="Maselli V."/>
            <person name="Osanai M."/>
            <person name="Park Y."/>
            <person name="Robertson H.M."/>
            <person name="Tu Z."/>
            <person name="Wang J.J."/>
            <person name="Wang S."/>
            <person name="Richards S."/>
            <person name="Song H."/>
            <person name="Zhang L."/>
            <person name="Sodergren E."/>
            <person name="Werner D."/>
            <person name="Stanke M."/>
            <person name="Morgenstern B."/>
            <person name="Solovyev V."/>
            <person name="Kosarev P."/>
            <person name="Brown G."/>
            <person name="Chen H.C."/>
            <person name="Ermolaeva O."/>
            <person name="Hlavina W."/>
            <person name="Kapustin Y."/>
            <person name="Kiryutin B."/>
            <person name="Kitts P."/>
            <person name="Maglott D."/>
            <person name="Pruitt K."/>
            <person name="Sapojnikov V."/>
            <person name="Souvorov A."/>
            <person name="Mackey A.J."/>
            <person name="Waterhouse R.M."/>
            <person name="Wyder S."/>
            <person name="Zdobnov E.M."/>
            <person name="Zdobnov E.M."/>
            <person name="Wyder S."/>
            <person name="Kriventseva E.V."/>
            <person name="Kadowaki T."/>
            <person name="Bork P."/>
            <person name="Aranda M."/>
            <person name="Bao R."/>
            <person name="Beermann A."/>
            <person name="Berns N."/>
            <person name="Bolognesi R."/>
            <person name="Bonneton F."/>
            <person name="Bopp D."/>
            <person name="Brown S.J."/>
            <person name="Bucher G."/>
            <person name="Butts T."/>
            <person name="Chaumot A."/>
            <person name="Denell R.E."/>
            <person name="Ferrier D.E."/>
            <person name="Friedrich M."/>
            <person name="Gordon C.M."/>
            <person name="Jindra M."/>
            <person name="Klingler M."/>
            <person name="Lan Q."/>
            <person name="Lattorff H.M."/>
            <person name="Laudet V."/>
            <person name="von Levetsow C."/>
            <person name="Liu Z."/>
            <person name="Lutz R."/>
            <person name="Lynch J.A."/>
            <person name="da Fonseca R.N."/>
            <person name="Posnien N."/>
            <person name="Reuter R."/>
            <person name="Roth S."/>
            <person name="Savard J."/>
            <person name="Schinko J.B."/>
            <person name="Schmitt C."/>
            <person name="Schoppmeier M."/>
            <person name="Schroder R."/>
            <person name="Shippy T.D."/>
            <person name="Simonnet F."/>
            <person name="Marques-Souza H."/>
            <person name="Tautz D."/>
            <person name="Tomoyasu Y."/>
            <person name="Trauner J."/>
            <person name="Van der Zee M."/>
            <person name="Vervoort M."/>
            <person name="Wittkopp N."/>
            <person name="Wimmer E.A."/>
            <person name="Yang X."/>
            <person name="Jones A.K."/>
            <person name="Sattelle D.B."/>
            <person name="Ebert P.R."/>
            <person name="Nelson D."/>
            <person name="Scott J.G."/>
            <person name="Beeman R.W."/>
            <person name="Muthukrishnan S."/>
            <person name="Kramer K.J."/>
            <person name="Arakane Y."/>
            <person name="Beeman R.W."/>
            <person name="Zhu Q."/>
            <person name="Hogenkamp D."/>
            <person name="Dixit R."/>
            <person name="Oppert B."/>
            <person name="Jiang H."/>
            <person name="Zou Z."/>
            <person name="Marshall J."/>
            <person name="Elpidina E."/>
            <person name="Vinokurov K."/>
            <person name="Oppert C."/>
            <person name="Zou Z."/>
            <person name="Evans J."/>
            <person name="Lu Z."/>
            <person name="Zhao P."/>
            <person name="Sumathipala N."/>
            <person name="Altincicek B."/>
            <person name="Vilcinskas A."/>
            <person name="Williams M."/>
            <person name="Hultmark D."/>
            <person name="Hetru C."/>
            <person name="Jiang H."/>
            <person name="Grimmelikhuijzen C.J."/>
            <person name="Hauser F."/>
            <person name="Cazzamali G."/>
            <person name="Williamson M."/>
            <person name="Park Y."/>
            <person name="Li B."/>
            <person name="Tanaka Y."/>
            <person name="Predel R."/>
            <person name="Neupert S."/>
            <person name="Schachtner J."/>
            <person name="Verleyen P."/>
            <person name="Raible F."/>
            <person name="Bork P."/>
            <person name="Friedrich M."/>
            <person name="Walden K.K."/>
            <person name="Robertson H.M."/>
            <person name="Angeli S."/>
            <person name="Foret S."/>
            <person name="Bucher G."/>
            <person name="Schuetz S."/>
            <person name="Maleszka R."/>
            <person name="Wimmer E.A."/>
            <person name="Beeman R.W."/>
            <person name="Lorenzen M."/>
            <person name="Tomoyasu Y."/>
            <person name="Miller S.C."/>
            <person name="Grossmann D."/>
            <person name="Bucher G."/>
        </authorList>
    </citation>
    <scope>NUCLEOTIDE SEQUENCE [LARGE SCALE GENOMIC DNA]</scope>
    <source>
        <strain evidence="9 10">Georgia GA2</strain>
    </source>
</reference>
<keyword evidence="3 8" id="KW-1133">Transmembrane helix</keyword>
<dbReference type="Proteomes" id="UP000007266">
    <property type="component" value="Unassembled WGS sequence"/>
</dbReference>
<comment type="subcellular location">
    <subcellularLocation>
        <location evidence="1">Golgi apparatus membrane</location>
        <topology evidence="1">Single-pass type IV membrane protein</topology>
    </subcellularLocation>
</comment>
<dbReference type="PANTHER" id="PTHR13815:SF7">
    <property type="entry name" value="GOLGIN SUBFAMILY A MEMBER 5"/>
    <property type="match status" value="1"/>
</dbReference>
<dbReference type="InterPro" id="IPR019177">
    <property type="entry name" value="Golgin_subfamily_A_member_5"/>
</dbReference>
<keyword evidence="4" id="KW-0333">Golgi apparatus</keyword>
<dbReference type="AlphaFoldDB" id="D7EL48"/>
<keyword evidence="5 7" id="KW-0175">Coiled coil</keyword>
<dbReference type="FunCoup" id="D7EL48">
    <property type="interactions" value="136"/>
</dbReference>
<proteinExistence type="predicted"/>
<keyword evidence="2 8" id="KW-0812">Transmembrane</keyword>
<dbReference type="GO" id="GO:0031985">
    <property type="term" value="C:Golgi cisterna"/>
    <property type="evidence" value="ECO:0000318"/>
    <property type="project" value="GO_Central"/>
</dbReference>
<keyword evidence="6 8" id="KW-0472">Membrane</keyword>
<dbReference type="STRING" id="7070.D7EL48"/>
<evidence type="ECO:0000313" key="9">
    <source>
        <dbReference type="EMBL" id="EFA11880.1"/>
    </source>
</evidence>
<reference evidence="9 10" key="2">
    <citation type="journal article" date="2010" name="Nucleic Acids Res.">
        <title>BeetleBase in 2010: revisions to provide comprehensive genomic information for Tribolium castaneum.</title>
        <authorList>
            <person name="Kim H.S."/>
            <person name="Murphy T."/>
            <person name="Xia J."/>
            <person name="Caragea D."/>
            <person name="Park Y."/>
            <person name="Beeman R.W."/>
            <person name="Lorenzen M.D."/>
            <person name="Butcher S."/>
            <person name="Manak J.R."/>
            <person name="Brown S.J."/>
        </authorList>
    </citation>
    <scope>NUCLEOTIDE SEQUENCE [LARGE SCALE GENOMIC DNA]</scope>
    <source>
        <strain evidence="9 10">Georgia GA2</strain>
    </source>
</reference>
<dbReference type="GO" id="GO:0000139">
    <property type="term" value="C:Golgi membrane"/>
    <property type="evidence" value="ECO:0000318"/>
    <property type="project" value="GO_Central"/>
</dbReference>
<feature type="coiled-coil region" evidence="7">
    <location>
        <begin position="263"/>
        <end position="290"/>
    </location>
</feature>
<feature type="coiled-coil region" evidence="7">
    <location>
        <begin position="106"/>
        <end position="233"/>
    </location>
</feature>
<dbReference type="InParanoid" id="D7EL48"/>
<evidence type="ECO:0000256" key="1">
    <source>
        <dbReference type="ARBA" id="ARBA00004409"/>
    </source>
</evidence>
<evidence type="ECO:0000256" key="7">
    <source>
        <dbReference type="SAM" id="Coils"/>
    </source>
</evidence>
<dbReference type="OMA" id="ENIEMTR"/>
<evidence type="ECO:0000256" key="6">
    <source>
        <dbReference type="ARBA" id="ARBA00023136"/>
    </source>
</evidence>
<evidence type="ECO:0000256" key="5">
    <source>
        <dbReference type="ARBA" id="ARBA00023054"/>
    </source>
</evidence>
<dbReference type="EMBL" id="KQ973148">
    <property type="protein sequence ID" value="EFA11880.1"/>
    <property type="molecule type" value="Genomic_DNA"/>
</dbReference>
<name>D7EL48_TRICA</name>
<dbReference type="Pfam" id="PF09787">
    <property type="entry name" value="Golgin_A5"/>
    <property type="match status" value="1"/>
</dbReference>
<keyword evidence="10" id="KW-1185">Reference proteome</keyword>
<accession>D7EL48</accession>
<feature type="transmembrane region" description="Helical" evidence="8">
    <location>
        <begin position="418"/>
        <end position="439"/>
    </location>
</feature>
<dbReference type="eggNOG" id="KOG4677">
    <property type="taxonomic scope" value="Eukaryota"/>
</dbReference>
<gene>
    <name evidence="9" type="primary">AUGUSTUS-3.0.2_04294</name>
    <name evidence="9" type="ORF">TcasGA2_TC004294</name>
</gene>
<feature type="coiled-coil region" evidence="7">
    <location>
        <begin position="327"/>
        <end position="361"/>
    </location>
</feature>
<dbReference type="PhylomeDB" id="D7EL48"/>
<organism evidence="9 10">
    <name type="scientific">Tribolium castaneum</name>
    <name type="common">Red flour beetle</name>
    <dbReference type="NCBI Taxonomy" id="7070"/>
    <lineage>
        <taxon>Eukaryota</taxon>
        <taxon>Metazoa</taxon>
        <taxon>Ecdysozoa</taxon>
        <taxon>Arthropoda</taxon>
        <taxon>Hexapoda</taxon>
        <taxon>Insecta</taxon>
        <taxon>Pterygota</taxon>
        <taxon>Neoptera</taxon>
        <taxon>Endopterygota</taxon>
        <taxon>Coleoptera</taxon>
        <taxon>Polyphaga</taxon>
        <taxon>Cucujiformia</taxon>
        <taxon>Tenebrionidae</taxon>
        <taxon>Tenebrionidae incertae sedis</taxon>
        <taxon>Tribolium</taxon>
    </lineage>
</organism>
<dbReference type="OrthoDB" id="248903at2759"/>